<dbReference type="Proteomes" id="UP000192660">
    <property type="component" value="Unassembled WGS sequence"/>
</dbReference>
<accession>A0A1W1WIK7</accession>
<gene>
    <name evidence="1" type="ORF">SAMN00768000_2595</name>
</gene>
<dbReference type="EMBL" id="FWWY01000001">
    <property type="protein sequence ID" value="SMC06032.1"/>
    <property type="molecule type" value="Genomic_DNA"/>
</dbReference>
<dbReference type="InterPro" id="IPR027417">
    <property type="entry name" value="P-loop_NTPase"/>
</dbReference>
<name>A0A1W1WIK7_SULTA</name>
<dbReference type="RefSeq" id="WP_084661668.1">
    <property type="nucleotide sequence ID" value="NZ_FWWY01000001.1"/>
</dbReference>
<dbReference type="AlphaFoldDB" id="A0A1W1WIK7"/>
<evidence type="ECO:0000313" key="2">
    <source>
        <dbReference type="Proteomes" id="UP000192660"/>
    </source>
</evidence>
<organism evidence="1 2">
    <name type="scientific">Sulfobacillus thermosulfidooxidans (strain DSM 9293 / VKM B-1269 / AT-1)</name>
    <dbReference type="NCBI Taxonomy" id="929705"/>
    <lineage>
        <taxon>Bacteria</taxon>
        <taxon>Bacillati</taxon>
        <taxon>Bacillota</taxon>
        <taxon>Clostridia</taxon>
        <taxon>Eubacteriales</taxon>
        <taxon>Clostridiales Family XVII. Incertae Sedis</taxon>
        <taxon>Sulfobacillus</taxon>
    </lineage>
</organism>
<dbReference type="SUPFAM" id="SSF52540">
    <property type="entry name" value="P-loop containing nucleoside triphosphate hydrolases"/>
    <property type="match status" value="1"/>
</dbReference>
<proteinExistence type="predicted"/>
<evidence type="ECO:0000313" key="1">
    <source>
        <dbReference type="EMBL" id="SMC06032.1"/>
    </source>
</evidence>
<protein>
    <submittedName>
        <fullName evidence="1">Uncharacterized protein</fullName>
    </submittedName>
</protein>
<reference evidence="2" key="1">
    <citation type="submission" date="2017-04" db="EMBL/GenBank/DDBJ databases">
        <authorList>
            <person name="Varghese N."/>
            <person name="Submissions S."/>
        </authorList>
    </citation>
    <scope>NUCLEOTIDE SEQUENCE [LARGE SCALE GENOMIC DNA]</scope>
    <source>
        <strain evidence="2">DSM 9293</strain>
    </source>
</reference>
<keyword evidence="2" id="KW-1185">Reference proteome</keyword>
<dbReference type="STRING" id="28034.BFX07_12230"/>
<sequence>MPYAHYQPVFPTNGIILVGVCAAGKSTISRLLTSYGMVARSIAQEHSQVPTLFSRQGDHPVVLLSASFSSVRQRRRLAWTFHHYEEQWKRLQLARQKANLIIRTDALDPQSVAHAIVEWFDQWTGLSTFFEQRHILDAAQQTMMRYQVTWGIALPNLMISPAPELRRHSHVLSRNRLMIQQRTS</sequence>